<comment type="similarity">
    <text evidence="1">Belongs to the DadA oxidoreductase family.</text>
</comment>
<proteinExistence type="inferred from homology"/>
<dbReference type="Gene3D" id="3.30.9.10">
    <property type="entry name" value="D-Amino Acid Oxidase, subunit A, domain 2"/>
    <property type="match status" value="1"/>
</dbReference>
<dbReference type="AlphaFoldDB" id="A0A382AVB9"/>
<dbReference type="GO" id="GO:0005737">
    <property type="term" value="C:cytoplasm"/>
    <property type="evidence" value="ECO:0007669"/>
    <property type="project" value="TreeGrafter"/>
</dbReference>
<protein>
    <recommendedName>
        <fullName evidence="2">FAD dependent oxidoreductase domain-containing protein</fullName>
    </recommendedName>
</protein>
<gene>
    <name evidence="3" type="ORF">METZ01_LOCUS158320</name>
</gene>
<dbReference type="InterPro" id="IPR036188">
    <property type="entry name" value="FAD/NAD-bd_sf"/>
</dbReference>
<dbReference type="SUPFAM" id="SSF54373">
    <property type="entry name" value="FAD-linked reductases, C-terminal domain"/>
    <property type="match status" value="1"/>
</dbReference>
<dbReference type="EMBL" id="UINC01027000">
    <property type="protein sequence ID" value="SVB05466.1"/>
    <property type="molecule type" value="Genomic_DNA"/>
</dbReference>
<dbReference type="SUPFAM" id="SSF51905">
    <property type="entry name" value="FAD/NAD(P)-binding domain"/>
    <property type="match status" value="1"/>
</dbReference>
<evidence type="ECO:0000313" key="3">
    <source>
        <dbReference type="EMBL" id="SVB05466.1"/>
    </source>
</evidence>
<organism evidence="3">
    <name type="scientific">marine metagenome</name>
    <dbReference type="NCBI Taxonomy" id="408172"/>
    <lineage>
        <taxon>unclassified sequences</taxon>
        <taxon>metagenomes</taxon>
        <taxon>ecological metagenomes</taxon>
    </lineage>
</organism>
<dbReference type="Gene3D" id="3.50.50.60">
    <property type="entry name" value="FAD/NAD(P)-binding domain"/>
    <property type="match status" value="2"/>
</dbReference>
<sequence>MKILVLGGGVVGVTTAYYLLKDGHQVTVIDRQAPAMGGASFGNAGLIAPGHAYAWASPKALKTLLQSIIYQDPTFKMSLRPDWQLMVWGLKFLRECNTTAVKRNGLAKHRLCTYSQHILGQIVEETGVQYCRNSGGALYLFRSPETLEAGITNLQPLIENGQKMEVLDFTRVAEIDPTLAHMQDRISGAVFSPTDESGNSFLFTVNLWKVCTEMGGTFEDNTTIERIESSGDQIERVMTNRGERKADLYVLCLGSWSPLLVRPLGVRLSIYPVKGYSITLPVEDGHTPPTIGGIDEDFKIAYSNLGDKVRLTSVAEFIGYDTTHSPKDFDYLLQSAHELFPNAGNYDKAEYWAGLRPMTPDSLPILDTALHSNLYFNTGHGHMGWTMACGTARLTADLIAKRTPEISVDQLRFR</sequence>
<dbReference type="GO" id="GO:0005886">
    <property type="term" value="C:plasma membrane"/>
    <property type="evidence" value="ECO:0007669"/>
    <property type="project" value="TreeGrafter"/>
</dbReference>
<dbReference type="PANTHER" id="PTHR13847">
    <property type="entry name" value="SARCOSINE DEHYDROGENASE-RELATED"/>
    <property type="match status" value="1"/>
</dbReference>
<dbReference type="NCBIfam" id="NF001933">
    <property type="entry name" value="PRK00711.1"/>
    <property type="match status" value="1"/>
</dbReference>
<accession>A0A382AVB9</accession>
<dbReference type="InterPro" id="IPR006076">
    <property type="entry name" value="FAD-dep_OxRdtase"/>
</dbReference>
<evidence type="ECO:0000259" key="2">
    <source>
        <dbReference type="Pfam" id="PF01266"/>
    </source>
</evidence>
<name>A0A382AVB9_9ZZZZ</name>
<feature type="domain" description="FAD dependent oxidoreductase" evidence="2">
    <location>
        <begin position="2"/>
        <end position="398"/>
    </location>
</feature>
<reference evidence="3" key="1">
    <citation type="submission" date="2018-05" db="EMBL/GenBank/DDBJ databases">
        <authorList>
            <person name="Lanie J.A."/>
            <person name="Ng W.-L."/>
            <person name="Kazmierczak K.M."/>
            <person name="Andrzejewski T.M."/>
            <person name="Davidsen T.M."/>
            <person name="Wayne K.J."/>
            <person name="Tettelin H."/>
            <person name="Glass J.I."/>
            <person name="Rusch D."/>
            <person name="Podicherti R."/>
            <person name="Tsui H.-C.T."/>
            <person name="Winkler M.E."/>
        </authorList>
    </citation>
    <scope>NUCLEOTIDE SEQUENCE</scope>
</reference>
<dbReference type="PANTHER" id="PTHR13847:SF280">
    <property type="entry name" value="D-AMINO ACID DEHYDROGENASE"/>
    <property type="match status" value="1"/>
</dbReference>
<dbReference type="GO" id="GO:0008718">
    <property type="term" value="F:D-amino-acid dehydrogenase activity"/>
    <property type="evidence" value="ECO:0007669"/>
    <property type="project" value="TreeGrafter"/>
</dbReference>
<dbReference type="Pfam" id="PF01266">
    <property type="entry name" value="DAO"/>
    <property type="match status" value="1"/>
</dbReference>
<evidence type="ECO:0000256" key="1">
    <source>
        <dbReference type="ARBA" id="ARBA00009410"/>
    </source>
</evidence>
<dbReference type="GO" id="GO:0055130">
    <property type="term" value="P:D-alanine catabolic process"/>
    <property type="evidence" value="ECO:0007669"/>
    <property type="project" value="TreeGrafter"/>
</dbReference>